<dbReference type="InterPro" id="IPR045010">
    <property type="entry name" value="MDR_fam"/>
</dbReference>
<sequence>MTKITVLKTQITKPPNSFEIIIGLVAERLKRQCSNPSIVQRPMINNNLVMEGFIVTRWINRWNEGIQQNLKWIKEGKLKYKETITEGFENMFDAFTDMLKGGNIGKAIVKV</sequence>
<dbReference type="EMBL" id="JAPWTJ010002847">
    <property type="protein sequence ID" value="KAJ8964261.1"/>
    <property type="molecule type" value="Genomic_DNA"/>
</dbReference>
<gene>
    <name evidence="1" type="ORF">NQ317_002163</name>
</gene>
<protein>
    <submittedName>
        <fullName evidence="1">Uncharacterized protein</fullName>
    </submittedName>
</protein>
<organism evidence="1 2">
    <name type="scientific">Molorchus minor</name>
    <dbReference type="NCBI Taxonomy" id="1323400"/>
    <lineage>
        <taxon>Eukaryota</taxon>
        <taxon>Metazoa</taxon>
        <taxon>Ecdysozoa</taxon>
        <taxon>Arthropoda</taxon>
        <taxon>Hexapoda</taxon>
        <taxon>Insecta</taxon>
        <taxon>Pterygota</taxon>
        <taxon>Neoptera</taxon>
        <taxon>Endopterygota</taxon>
        <taxon>Coleoptera</taxon>
        <taxon>Polyphaga</taxon>
        <taxon>Cucujiformia</taxon>
        <taxon>Chrysomeloidea</taxon>
        <taxon>Cerambycidae</taxon>
        <taxon>Lamiinae</taxon>
        <taxon>Monochamini</taxon>
        <taxon>Molorchus</taxon>
    </lineage>
</organism>
<comment type="caution">
    <text evidence="1">The sequence shown here is derived from an EMBL/GenBank/DDBJ whole genome shotgun (WGS) entry which is preliminary data.</text>
</comment>
<dbReference type="SUPFAM" id="SSF50129">
    <property type="entry name" value="GroES-like"/>
    <property type="match status" value="1"/>
</dbReference>
<keyword evidence="2" id="KW-1185">Reference proteome</keyword>
<dbReference type="PANTHER" id="PTHR43205:SF7">
    <property type="entry name" value="PROSTAGLANDIN REDUCTASE 1"/>
    <property type="match status" value="1"/>
</dbReference>
<name>A0ABQ9ISK6_9CUCU</name>
<reference evidence="1" key="1">
    <citation type="journal article" date="2023" name="Insect Mol. Biol.">
        <title>Genome sequencing provides insights into the evolution of gene families encoding plant cell wall-degrading enzymes in longhorned beetles.</title>
        <authorList>
            <person name="Shin N.R."/>
            <person name="Okamura Y."/>
            <person name="Kirsch R."/>
            <person name="Pauchet Y."/>
        </authorList>
    </citation>
    <scope>NUCLEOTIDE SEQUENCE</scope>
    <source>
        <strain evidence="1">MMC_N1</strain>
    </source>
</reference>
<dbReference type="Proteomes" id="UP001162164">
    <property type="component" value="Unassembled WGS sequence"/>
</dbReference>
<evidence type="ECO:0000313" key="2">
    <source>
        <dbReference type="Proteomes" id="UP001162164"/>
    </source>
</evidence>
<dbReference type="Gene3D" id="3.40.50.720">
    <property type="entry name" value="NAD(P)-binding Rossmann-like Domain"/>
    <property type="match status" value="1"/>
</dbReference>
<dbReference type="InterPro" id="IPR011032">
    <property type="entry name" value="GroES-like_sf"/>
</dbReference>
<accession>A0ABQ9ISK6</accession>
<dbReference type="PANTHER" id="PTHR43205">
    <property type="entry name" value="PROSTAGLANDIN REDUCTASE"/>
    <property type="match status" value="1"/>
</dbReference>
<evidence type="ECO:0000313" key="1">
    <source>
        <dbReference type="EMBL" id="KAJ8964261.1"/>
    </source>
</evidence>
<proteinExistence type="predicted"/>
<dbReference type="Gene3D" id="3.90.180.10">
    <property type="entry name" value="Medium-chain alcohol dehydrogenases, catalytic domain"/>
    <property type="match status" value="1"/>
</dbReference>